<evidence type="ECO:0000256" key="2">
    <source>
        <dbReference type="ARBA" id="ARBA00022777"/>
    </source>
</evidence>
<dbReference type="Gene3D" id="3.40.1190.20">
    <property type="match status" value="1"/>
</dbReference>
<keyword evidence="2 4" id="KW-0418">Kinase</keyword>
<dbReference type="PANTHER" id="PTHR10584:SF166">
    <property type="entry name" value="RIBOKINASE"/>
    <property type="match status" value="1"/>
</dbReference>
<dbReference type="PANTHER" id="PTHR10584">
    <property type="entry name" value="SUGAR KINASE"/>
    <property type="match status" value="1"/>
</dbReference>
<dbReference type="InterPro" id="IPR002139">
    <property type="entry name" value="Ribo/fructo_kinase"/>
</dbReference>
<comment type="caution">
    <text evidence="4">The sequence shown here is derived from an EMBL/GenBank/DDBJ whole genome shotgun (WGS) entry which is preliminary data.</text>
</comment>
<gene>
    <name evidence="4" type="ORF">UX22_C0021G0006</name>
</gene>
<evidence type="ECO:0000259" key="3">
    <source>
        <dbReference type="Pfam" id="PF00294"/>
    </source>
</evidence>
<keyword evidence="1" id="KW-0808">Transferase</keyword>
<sequence length="334" mass="36402">MFDVVAVGKVNRDAFIRSGEFKLLKDKKALKELEIETEQAECFPLGIKTSIEKPIFAGGGGAHNAAVTFARHGLKTGVVGSIGDDLAGKDITRFLRDEGVKTFFKTDKKEGTGYSVVISSPDGERTIFVYPGASDKLKDADIRFPQARARWFYISPGAIPVGEMEKFVSRAKKSGAKVAMNPSGFYIEKGKNEMKRIFPMLDVIIVNREEAALITGVPYSAEKKIFKEFDRITTGIAVITDGKNGASVSDRSYRYHIESFPEKEIADRTGAGDAFGSGFVATLMHANDTVYALRFAAANATSVIESVGAASGILAKKDFENPRWKEADCDIEPL</sequence>
<evidence type="ECO:0000256" key="1">
    <source>
        <dbReference type="ARBA" id="ARBA00022679"/>
    </source>
</evidence>
<evidence type="ECO:0000313" key="5">
    <source>
        <dbReference type="Proteomes" id="UP000034727"/>
    </source>
</evidence>
<dbReference type="GO" id="GO:0016301">
    <property type="term" value="F:kinase activity"/>
    <property type="evidence" value="ECO:0007669"/>
    <property type="project" value="UniProtKB-KW"/>
</dbReference>
<dbReference type="PRINTS" id="PR00990">
    <property type="entry name" value="RIBOKINASE"/>
</dbReference>
<proteinExistence type="predicted"/>
<reference evidence="4 5" key="1">
    <citation type="journal article" date="2015" name="Nature">
        <title>rRNA introns, odd ribosomes, and small enigmatic genomes across a large radiation of phyla.</title>
        <authorList>
            <person name="Brown C.T."/>
            <person name="Hug L.A."/>
            <person name="Thomas B.C."/>
            <person name="Sharon I."/>
            <person name="Castelle C.J."/>
            <person name="Singh A."/>
            <person name="Wilkins M.J."/>
            <person name="Williams K.H."/>
            <person name="Banfield J.F."/>
        </authorList>
    </citation>
    <scope>NUCLEOTIDE SEQUENCE [LARGE SCALE GENOMIC DNA]</scope>
</reference>
<name>A0A0G1N1R0_9BACT</name>
<evidence type="ECO:0000313" key="4">
    <source>
        <dbReference type="EMBL" id="KKU14546.1"/>
    </source>
</evidence>
<dbReference type="InterPro" id="IPR011611">
    <property type="entry name" value="PfkB_dom"/>
</dbReference>
<dbReference type="AlphaFoldDB" id="A0A0G1N1R0"/>
<dbReference type="GO" id="GO:0006796">
    <property type="term" value="P:phosphate-containing compound metabolic process"/>
    <property type="evidence" value="ECO:0007669"/>
    <property type="project" value="UniProtKB-ARBA"/>
</dbReference>
<dbReference type="SUPFAM" id="SSF53613">
    <property type="entry name" value="Ribokinase-like"/>
    <property type="match status" value="1"/>
</dbReference>
<accession>A0A0G1N1R0</accession>
<organism evidence="4 5">
    <name type="scientific">Candidatus Jorgensenbacteria bacterium GW2011_GWA2_45_9</name>
    <dbReference type="NCBI Taxonomy" id="1618663"/>
    <lineage>
        <taxon>Bacteria</taxon>
        <taxon>Candidatus Joergenseniibacteriota</taxon>
    </lineage>
</organism>
<dbReference type="EMBL" id="LCLJ01000021">
    <property type="protein sequence ID" value="KKU14546.1"/>
    <property type="molecule type" value="Genomic_DNA"/>
</dbReference>
<dbReference type="Pfam" id="PF00294">
    <property type="entry name" value="PfkB"/>
    <property type="match status" value="1"/>
</dbReference>
<protein>
    <submittedName>
        <fullName evidence="4">PfkB family kinase, nonfunctional</fullName>
    </submittedName>
</protein>
<dbReference type="InterPro" id="IPR029056">
    <property type="entry name" value="Ribokinase-like"/>
</dbReference>
<dbReference type="Proteomes" id="UP000034727">
    <property type="component" value="Unassembled WGS sequence"/>
</dbReference>
<feature type="domain" description="Carbohydrate kinase PfkB" evidence="3">
    <location>
        <begin position="58"/>
        <end position="312"/>
    </location>
</feature>